<evidence type="ECO:0000313" key="1">
    <source>
        <dbReference type="EMBL" id="CCD47692.1"/>
    </source>
</evidence>
<protein>
    <submittedName>
        <fullName evidence="1">Uncharacterized protein</fullName>
    </submittedName>
</protein>
<gene>
    <name evidence="1" type="ORF">BofuT4_uP036720.1</name>
</gene>
<evidence type="ECO:0000313" key="2">
    <source>
        <dbReference type="Proteomes" id="UP000008177"/>
    </source>
</evidence>
<proteinExistence type="predicted"/>
<dbReference type="EMBL" id="FQ790287">
    <property type="protein sequence ID" value="CCD47692.1"/>
    <property type="molecule type" value="Genomic_DNA"/>
</dbReference>
<name>G2Y4V2_BOTF4</name>
<sequence>MMIPDIFPKLATAYWIFRKVKGKHDLGTEGRERGYCTGVDDEACVRKVNAMRSSLIRRATVEPKLVNDKTQLPFAQ</sequence>
<organism evidence="1 2">
    <name type="scientific">Botryotinia fuckeliana (strain T4)</name>
    <name type="common">Noble rot fungus</name>
    <name type="synonym">Botrytis cinerea</name>
    <dbReference type="NCBI Taxonomy" id="999810"/>
    <lineage>
        <taxon>Eukaryota</taxon>
        <taxon>Fungi</taxon>
        <taxon>Dikarya</taxon>
        <taxon>Ascomycota</taxon>
        <taxon>Pezizomycotina</taxon>
        <taxon>Leotiomycetes</taxon>
        <taxon>Helotiales</taxon>
        <taxon>Sclerotiniaceae</taxon>
        <taxon>Botrytis</taxon>
    </lineage>
</organism>
<accession>G2Y4V2</accession>
<dbReference type="HOGENOM" id="CLU_2654201_0_0_1"/>
<dbReference type="Proteomes" id="UP000008177">
    <property type="component" value="Unplaced contigs"/>
</dbReference>
<dbReference type="InParanoid" id="G2Y4V2"/>
<reference evidence="2" key="1">
    <citation type="journal article" date="2011" name="PLoS Genet.">
        <title>Genomic analysis of the necrotrophic fungal pathogens Sclerotinia sclerotiorum and Botrytis cinerea.</title>
        <authorList>
            <person name="Amselem J."/>
            <person name="Cuomo C.A."/>
            <person name="van Kan J.A."/>
            <person name="Viaud M."/>
            <person name="Benito E.P."/>
            <person name="Couloux A."/>
            <person name="Coutinho P.M."/>
            <person name="de Vries R.P."/>
            <person name="Dyer P.S."/>
            <person name="Fillinger S."/>
            <person name="Fournier E."/>
            <person name="Gout L."/>
            <person name="Hahn M."/>
            <person name="Kohn L."/>
            <person name="Lapalu N."/>
            <person name="Plummer K.M."/>
            <person name="Pradier J.M."/>
            <person name="Quevillon E."/>
            <person name="Sharon A."/>
            <person name="Simon A."/>
            <person name="ten Have A."/>
            <person name="Tudzynski B."/>
            <person name="Tudzynski P."/>
            <person name="Wincker P."/>
            <person name="Andrew M."/>
            <person name="Anthouard V."/>
            <person name="Beever R.E."/>
            <person name="Beffa R."/>
            <person name="Benoit I."/>
            <person name="Bouzid O."/>
            <person name="Brault B."/>
            <person name="Chen Z."/>
            <person name="Choquer M."/>
            <person name="Collemare J."/>
            <person name="Cotton P."/>
            <person name="Danchin E.G."/>
            <person name="Da Silva C."/>
            <person name="Gautier A."/>
            <person name="Giraud C."/>
            <person name="Giraud T."/>
            <person name="Gonzalez C."/>
            <person name="Grossetete S."/>
            <person name="Guldener U."/>
            <person name="Henrissat B."/>
            <person name="Howlett B.J."/>
            <person name="Kodira C."/>
            <person name="Kretschmer M."/>
            <person name="Lappartient A."/>
            <person name="Leroch M."/>
            <person name="Levis C."/>
            <person name="Mauceli E."/>
            <person name="Neuveglise C."/>
            <person name="Oeser B."/>
            <person name="Pearson M."/>
            <person name="Poulain J."/>
            <person name="Poussereau N."/>
            <person name="Quesneville H."/>
            <person name="Rascle C."/>
            <person name="Schumacher J."/>
            <person name="Segurens B."/>
            <person name="Sexton A."/>
            <person name="Silva E."/>
            <person name="Sirven C."/>
            <person name="Soanes D.M."/>
            <person name="Talbot N.J."/>
            <person name="Templeton M."/>
            <person name="Yandava C."/>
            <person name="Yarden O."/>
            <person name="Zeng Q."/>
            <person name="Rollins J.A."/>
            <person name="Lebrun M.H."/>
            <person name="Dickman M."/>
        </authorList>
    </citation>
    <scope>NUCLEOTIDE SEQUENCE [LARGE SCALE GENOMIC DNA]</scope>
    <source>
        <strain evidence="2">T4</strain>
    </source>
</reference>
<dbReference type="AlphaFoldDB" id="G2Y4V2"/>